<dbReference type="EMBL" id="FOLD01000002">
    <property type="protein sequence ID" value="SFB92550.1"/>
    <property type="molecule type" value="Genomic_DNA"/>
</dbReference>
<accession>A0A1I1F5Y6</accession>
<proteinExistence type="predicted"/>
<protein>
    <recommendedName>
        <fullName evidence="4">Lipoprotein</fullName>
    </recommendedName>
</protein>
<evidence type="ECO:0008006" key="4">
    <source>
        <dbReference type="Google" id="ProtNLM"/>
    </source>
</evidence>
<dbReference type="OrthoDB" id="8703697at2"/>
<keyword evidence="3" id="KW-1185">Reference proteome</keyword>
<evidence type="ECO:0000256" key="1">
    <source>
        <dbReference type="SAM" id="SignalP"/>
    </source>
</evidence>
<name>A0A1I1F5Y6_9BURK</name>
<sequence length="284" mass="32223">MLRYLSIRLFLVCALFLGGCASTGGPVSLQEVREFADASARLGGYAELARRYRDTYEREQPYLSPAADKLARDNDAKRRAVFEDFIAIQKTMVLYMQTLSLLAGDARYDLSERIDDLGNGLKANTESGLQQRHITAYTGMTRLLTRVIASGYQNRSVETMVRDGDADVQVLLDAMIQLTRLYYKTNENEKKTILGIFDVEIPFSTRNSDRMLVTLAKVHYLNKATEYKIIDRRYELALQGLTKVALGHQKMRENLGKLSNDEVRRLLANYGRDLRTIRDGLSGD</sequence>
<keyword evidence="1" id="KW-0732">Signal</keyword>
<evidence type="ECO:0000313" key="2">
    <source>
        <dbReference type="EMBL" id="SFB92550.1"/>
    </source>
</evidence>
<feature type="signal peptide" evidence="1">
    <location>
        <begin position="1"/>
        <end position="21"/>
    </location>
</feature>
<dbReference type="AlphaFoldDB" id="A0A1I1F5Y6"/>
<gene>
    <name evidence="2" type="ORF">SAMN05216204_102307</name>
</gene>
<dbReference type="STRING" id="1164594.SAMN05216204_102307"/>
<evidence type="ECO:0000313" key="3">
    <source>
        <dbReference type="Proteomes" id="UP000198639"/>
    </source>
</evidence>
<organism evidence="2 3">
    <name type="scientific">Massilia yuzhufengensis</name>
    <dbReference type="NCBI Taxonomy" id="1164594"/>
    <lineage>
        <taxon>Bacteria</taxon>
        <taxon>Pseudomonadati</taxon>
        <taxon>Pseudomonadota</taxon>
        <taxon>Betaproteobacteria</taxon>
        <taxon>Burkholderiales</taxon>
        <taxon>Oxalobacteraceae</taxon>
        <taxon>Telluria group</taxon>
        <taxon>Massilia</taxon>
    </lineage>
</organism>
<dbReference type="RefSeq" id="WP_091871093.1">
    <property type="nucleotide sequence ID" value="NZ_FOLD01000002.1"/>
</dbReference>
<dbReference type="PROSITE" id="PS51257">
    <property type="entry name" value="PROKAR_LIPOPROTEIN"/>
    <property type="match status" value="1"/>
</dbReference>
<dbReference type="Proteomes" id="UP000198639">
    <property type="component" value="Unassembled WGS sequence"/>
</dbReference>
<reference evidence="3" key="1">
    <citation type="submission" date="2016-10" db="EMBL/GenBank/DDBJ databases">
        <authorList>
            <person name="Varghese N."/>
            <person name="Submissions S."/>
        </authorList>
    </citation>
    <scope>NUCLEOTIDE SEQUENCE [LARGE SCALE GENOMIC DNA]</scope>
    <source>
        <strain evidence="3">CGMCC 1.12041</strain>
    </source>
</reference>
<feature type="chain" id="PRO_5011698419" description="Lipoprotein" evidence="1">
    <location>
        <begin position="22"/>
        <end position="284"/>
    </location>
</feature>